<evidence type="ECO:0000259" key="5">
    <source>
        <dbReference type="PROSITE" id="PS50048"/>
    </source>
</evidence>
<dbReference type="Pfam" id="PF00172">
    <property type="entry name" value="Zn_clus"/>
    <property type="match status" value="1"/>
</dbReference>
<evidence type="ECO:0000256" key="2">
    <source>
        <dbReference type="ARBA" id="ARBA00022723"/>
    </source>
</evidence>
<dbReference type="PANTHER" id="PTHR31001">
    <property type="entry name" value="UNCHARACTERIZED TRANSCRIPTIONAL REGULATORY PROTEIN"/>
    <property type="match status" value="1"/>
</dbReference>
<proteinExistence type="predicted"/>
<reference evidence="6 7" key="1">
    <citation type="journal article" date="2012" name="PLoS Pathog.">
        <title>Diverse lifestyles and strategies of plant pathogenesis encoded in the genomes of eighteen Dothideomycetes fungi.</title>
        <authorList>
            <person name="Ohm R.A."/>
            <person name="Feau N."/>
            <person name="Henrissat B."/>
            <person name="Schoch C.L."/>
            <person name="Horwitz B.A."/>
            <person name="Barry K.W."/>
            <person name="Condon B.J."/>
            <person name="Copeland A.C."/>
            <person name="Dhillon B."/>
            <person name="Glaser F."/>
            <person name="Hesse C.N."/>
            <person name="Kosti I."/>
            <person name="LaButti K."/>
            <person name="Lindquist E.A."/>
            <person name="Lucas S."/>
            <person name="Salamov A.A."/>
            <person name="Bradshaw R.E."/>
            <person name="Ciuffetti L."/>
            <person name="Hamelin R.C."/>
            <person name="Kema G.H.J."/>
            <person name="Lawrence C."/>
            <person name="Scott J.A."/>
            <person name="Spatafora J.W."/>
            <person name="Turgeon B.G."/>
            <person name="de Wit P.J.G.M."/>
            <person name="Zhong S."/>
            <person name="Goodwin S.B."/>
            <person name="Grigoriev I.V."/>
        </authorList>
    </citation>
    <scope>NUCLEOTIDE SEQUENCE [LARGE SCALE GENOMIC DNA]</scope>
    <source>
        <strain evidence="6 7">SO2202</strain>
    </source>
</reference>
<feature type="compositionally biased region" description="Polar residues" evidence="4">
    <location>
        <begin position="171"/>
        <end position="188"/>
    </location>
</feature>
<dbReference type="Pfam" id="PF04082">
    <property type="entry name" value="Fungal_trans"/>
    <property type="match status" value="1"/>
</dbReference>
<dbReference type="InterPro" id="IPR050613">
    <property type="entry name" value="Sec_Metabolite_Reg"/>
</dbReference>
<dbReference type="OrthoDB" id="2269373at2759"/>
<feature type="domain" description="Zn(2)-C6 fungal-type" evidence="5">
    <location>
        <begin position="13"/>
        <end position="42"/>
    </location>
</feature>
<dbReference type="GO" id="GO:0006351">
    <property type="term" value="P:DNA-templated transcription"/>
    <property type="evidence" value="ECO:0007669"/>
    <property type="project" value="InterPro"/>
</dbReference>
<evidence type="ECO:0000256" key="3">
    <source>
        <dbReference type="ARBA" id="ARBA00023242"/>
    </source>
</evidence>
<dbReference type="GO" id="GO:0000981">
    <property type="term" value="F:DNA-binding transcription factor activity, RNA polymerase II-specific"/>
    <property type="evidence" value="ECO:0007669"/>
    <property type="project" value="InterPro"/>
</dbReference>
<dbReference type="Gene3D" id="4.10.240.10">
    <property type="entry name" value="Zn(2)-C6 fungal-type DNA-binding domain"/>
    <property type="match status" value="1"/>
</dbReference>
<dbReference type="CDD" id="cd00067">
    <property type="entry name" value="GAL4"/>
    <property type="match status" value="1"/>
</dbReference>
<dbReference type="InterPro" id="IPR001138">
    <property type="entry name" value="Zn2Cys6_DnaBD"/>
</dbReference>
<dbReference type="PANTHER" id="PTHR31001:SF85">
    <property type="entry name" value="ZN(II)2CYS6 TRANSCRIPTION FACTOR (EUROFUNG)"/>
    <property type="match status" value="1"/>
</dbReference>
<protein>
    <recommendedName>
        <fullName evidence="5">Zn(2)-C6 fungal-type domain-containing protein</fullName>
    </recommendedName>
</protein>
<comment type="subcellular location">
    <subcellularLocation>
        <location evidence="1">Nucleus</location>
    </subcellularLocation>
</comment>
<dbReference type="eggNOG" id="ENOG502QYWX">
    <property type="taxonomic scope" value="Eukaryota"/>
</dbReference>
<feature type="region of interest" description="Disordered" evidence="4">
    <location>
        <begin position="135"/>
        <end position="191"/>
    </location>
</feature>
<evidence type="ECO:0000256" key="1">
    <source>
        <dbReference type="ARBA" id="ARBA00004123"/>
    </source>
</evidence>
<evidence type="ECO:0000256" key="4">
    <source>
        <dbReference type="SAM" id="MobiDB-lite"/>
    </source>
</evidence>
<dbReference type="InterPro" id="IPR036864">
    <property type="entry name" value="Zn2-C6_fun-type_DNA-bd_sf"/>
</dbReference>
<gene>
    <name evidence="6" type="ORF">SEPMUDRAFT_147762</name>
</gene>
<dbReference type="Proteomes" id="UP000016931">
    <property type="component" value="Unassembled WGS sequence"/>
</dbReference>
<dbReference type="OMA" id="RVYPCAA"/>
<accession>M3C768</accession>
<dbReference type="HOGENOM" id="CLU_004083_7_2_1"/>
<dbReference type="SMART" id="SM00066">
    <property type="entry name" value="GAL4"/>
    <property type="match status" value="1"/>
</dbReference>
<keyword evidence="2" id="KW-0479">Metal-binding</keyword>
<sequence>MDSTPKRDNHTPSCSVCQRRKVKCNRVYPCAACTKSGLECVFPAPGTHGKRKRRNTGHQNAIREPAPKASSAFNAERATPTGTVGVLRRRSVTDLPSPESTGSHGTASGAGTARLVSEGNGFRYVNNHLWDAISSDPHASNGSPGVTPEDPKPSPGVHGVREDDGQKRNSTRSSFIFGNQGNDGSSGRPQAPASQVVFLWQTFQSNVDPVMKISHIPTIQSILLGQIGHAVLPPNDQALVCAIHLISIVSLTNEQCGDSLGESRNSLLEKHRQATETALSAADFITTTDIMVLQALIYYLTALRSLGEVQLAWSLLGIAIRVAGTLGLARDGTSLGLSPFDTEMRRRLWWGLVYFDGRMAEVVGQDGDLMGSNFDARPPSNLNDSDLFPTMTRLPDSRRGPSEAIYLQARVLSITVARSLQSITGPSGTWHRLHDASMPTSEKLETMHHIEQRYNEEILEPCDPTVPLQWLSINTAKTFATKLRLISKIPIVDIDKEWENADGFSENAFILSMDLLQIQLNLWCEPSVQLWRWHWQAHFQWYALVTLLRQTRLRRSGNGASRAWTLIRKVFDIIIPSLELGPKRSMLIDGIHSLLNAAKQQQEMPSQQPPPSNSDQRLPMMSTAEVVAAPETGNVTHDDTPSATSYESQARTRVLPVSDMIQEMPPPDAFDQPFYKNWPDPVLGGLDLTAIDWVEFDRLAAELAQQ</sequence>
<dbReference type="GeneID" id="27901649"/>
<dbReference type="SMART" id="SM00906">
    <property type="entry name" value="Fungal_trans"/>
    <property type="match status" value="1"/>
</dbReference>
<name>M3C768_SPHMS</name>
<dbReference type="GO" id="GO:0005634">
    <property type="term" value="C:nucleus"/>
    <property type="evidence" value="ECO:0007669"/>
    <property type="project" value="UniProtKB-SubCell"/>
</dbReference>
<dbReference type="GO" id="GO:0008270">
    <property type="term" value="F:zinc ion binding"/>
    <property type="evidence" value="ECO:0007669"/>
    <property type="project" value="InterPro"/>
</dbReference>
<organism evidence="6 7">
    <name type="scientific">Sphaerulina musiva (strain SO2202)</name>
    <name type="common">Poplar stem canker fungus</name>
    <name type="synonym">Septoria musiva</name>
    <dbReference type="NCBI Taxonomy" id="692275"/>
    <lineage>
        <taxon>Eukaryota</taxon>
        <taxon>Fungi</taxon>
        <taxon>Dikarya</taxon>
        <taxon>Ascomycota</taxon>
        <taxon>Pezizomycotina</taxon>
        <taxon>Dothideomycetes</taxon>
        <taxon>Dothideomycetidae</taxon>
        <taxon>Mycosphaerellales</taxon>
        <taxon>Mycosphaerellaceae</taxon>
        <taxon>Sphaerulina</taxon>
    </lineage>
</organism>
<dbReference type="SUPFAM" id="SSF57701">
    <property type="entry name" value="Zn2/Cys6 DNA-binding domain"/>
    <property type="match status" value="1"/>
</dbReference>
<dbReference type="RefSeq" id="XP_016764222.1">
    <property type="nucleotide sequence ID" value="XM_016904512.1"/>
</dbReference>
<feature type="compositionally biased region" description="Low complexity" evidence="4">
    <location>
        <begin position="100"/>
        <end position="113"/>
    </location>
</feature>
<keyword evidence="3" id="KW-0539">Nucleus</keyword>
<dbReference type="STRING" id="692275.M3C768"/>
<feature type="region of interest" description="Disordered" evidence="4">
    <location>
        <begin position="46"/>
        <end position="113"/>
    </location>
</feature>
<evidence type="ECO:0000313" key="7">
    <source>
        <dbReference type="Proteomes" id="UP000016931"/>
    </source>
</evidence>
<keyword evidence="7" id="KW-1185">Reference proteome</keyword>
<dbReference type="CDD" id="cd12148">
    <property type="entry name" value="fungal_TF_MHR"/>
    <property type="match status" value="1"/>
</dbReference>
<feature type="region of interest" description="Disordered" evidence="4">
    <location>
        <begin position="599"/>
        <end position="618"/>
    </location>
</feature>
<dbReference type="InterPro" id="IPR007219">
    <property type="entry name" value="XnlR_reg_dom"/>
</dbReference>
<dbReference type="AlphaFoldDB" id="M3C768"/>
<dbReference type="PROSITE" id="PS50048">
    <property type="entry name" value="ZN2_CY6_FUNGAL_2"/>
    <property type="match status" value="1"/>
</dbReference>
<dbReference type="EMBL" id="KB456261">
    <property type="protein sequence ID" value="EMF16101.1"/>
    <property type="molecule type" value="Genomic_DNA"/>
</dbReference>
<dbReference type="GO" id="GO:0003677">
    <property type="term" value="F:DNA binding"/>
    <property type="evidence" value="ECO:0007669"/>
    <property type="project" value="InterPro"/>
</dbReference>
<evidence type="ECO:0000313" key="6">
    <source>
        <dbReference type="EMBL" id="EMF16101.1"/>
    </source>
</evidence>